<organism evidence="1 2">
    <name type="scientific">Necator americanus</name>
    <name type="common">Human hookworm</name>
    <dbReference type="NCBI Taxonomy" id="51031"/>
    <lineage>
        <taxon>Eukaryota</taxon>
        <taxon>Metazoa</taxon>
        <taxon>Ecdysozoa</taxon>
        <taxon>Nematoda</taxon>
        <taxon>Chromadorea</taxon>
        <taxon>Rhabditida</taxon>
        <taxon>Rhabditina</taxon>
        <taxon>Rhabditomorpha</taxon>
        <taxon>Strongyloidea</taxon>
        <taxon>Ancylostomatidae</taxon>
        <taxon>Bunostominae</taxon>
        <taxon>Necator</taxon>
    </lineage>
</organism>
<gene>
    <name evidence="1" type="primary">Necator_chrX.g24040</name>
    <name evidence="1" type="ORF">RB195_023875</name>
</gene>
<evidence type="ECO:0000313" key="1">
    <source>
        <dbReference type="EMBL" id="KAK6763334.1"/>
    </source>
</evidence>
<accession>A0ABR1EKX2</accession>
<reference evidence="1 2" key="1">
    <citation type="submission" date="2023-08" db="EMBL/GenBank/DDBJ databases">
        <title>A Necator americanus chromosomal reference genome.</title>
        <authorList>
            <person name="Ilik V."/>
            <person name="Petrzelkova K.J."/>
            <person name="Pardy F."/>
            <person name="Fuh T."/>
            <person name="Niatou-Singa F.S."/>
            <person name="Gouil Q."/>
            <person name="Baker L."/>
            <person name="Ritchie M.E."/>
            <person name="Jex A.R."/>
            <person name="Gazzola D."/>
            <person name="Li H."/>
            <person name="Toshio Fujiwara R."/>
            <person name="Zhan B."/>
            <person name="Aroian R.V."/>
            <person name="Pafco B."/>
            <person name="Schwarz E.M."/>
        </authorList>
    </citation>
    <scope>NUCLEOTIDE SEQUENCE [LARGE SCALE GENOMIC DNA]</scope>
    <source>
        <strain evidence="1 2">Aroian</strain>
        <tissue evidence="1">Whole animal</tissue>
    </source>
</reference>
<dbReference type="EMBL" id="JAVFWL010000006">
    <property type="protein sequence ID" value="KAK6763334.1"/>
    <property type="molecule type" value="Genomic_DNA"/>
</dbReference>
<dbReference type="Proteomes" id="UP001303046">
    <property type="component" value="Unassembled WGS sequence"/>
</dbReference>
<evidence type="ECO:0000313" key="2">
    <source>
        <dbReference type="Proteomes" id="UP001303046"/>
    </source>
</evidence>
<keyword evidence="2" id="KW-1185">Reference proteome</keyword>
<name>A0ABR1EKX2_NECAM</name>
<comment type="caution">
    <text evidence="1">The sequence shown here is derived from an EMBL/GenBank/DDBJ whole genome shotgun (WGS) entry which is preliminary data.</text>
</comment>
<sequence>MDFPVAPKFCMGSDHLLIRGRSSLTWRVEKATKFTKRNHRTTVDWKLFASFVGFWKDTVRDNIDDEYERLVEHLTYEESEEFQNHQETPV</sequence>
<protein>
    <submittedName>
        <fullName evidence="1">Uncharacterized protein</fullName>
    </submittedName>
</protein>
<proteinExistence type="predicted"/>